<dbReference type="RefSeq" id="WP_320378806.1">
    <property type="nucleotide sequence ID" value="NZ_JAWDIQ010000001.1"/>
</dbReference>
<sequence length="52" mass="5983">MASTNKLLMQIEDTRKRMTAIAIEKGLTNPESLKLSEELDYLLNKFEQLKGK</sequence>
<name>A0ABU5CQ98_9BACI</name>
<dbReference type="InterPro" id="IPR018540">
    <property type="entry name" value="Spo0E-like"/>
</dbReference>
<proteinExistence type="predicted"/>
<protein>
    <submittedName>
        <fullName evidence="1">Aspartyl-phosphate phosphatase Spo0E family protein</fullName>
    </submittedName>
</protein>
<comment type="caution">
    <text evidence="1">The sequence shown here is derived from an EMBL/GenBank/DDBJ whole genome shotgun (WGS) entry which is preliminary data.</text>
</comment>
<dbReference type="Gene3D" id="4.10.280.10">
    <property type="entry name" value="Helix-loop-helix DNA-binding domain"/>
    <property type="match status" value="1"/>
</dbReference>
<evidence type="ECO:0000313" key="1">
    <source>
        <dbReference type="EMBL" id="MDY0408041.1"/>
    </source>
</evidence>
<keyword evidence="2" id="KW-1185">Reference proteome</keyword>
<gene>
    <name evidence="1" type="ORF">RWD45_04740</name>
</gene>
<dbReference type="Pfam" id="PF09388">
    <property type="entry name" value="SpoOE-like"/>
    <property type="match status" value="1"/>
</dbReference>
<dbReference type="InterPro" id="IPR037208">
    <property type="entry name" value="Spo0E-like_sf"/>
</dbReference>
<accession>A0ABU5CQ98</accession>
<dbReference type="InterPro" id="IPR036638">
    <property type="entry name" value="HLH_DNA-bd_sf"/>
</dbReference>
<dbReference type="EMBL" id="JAWDIQ010000001">
    <property type="protein sequence ID" value="MDY0408041.1"/>
    <property type="molecule type" value="Genomic_DNA"/>
</dbReference>
<dbReference type="SUPFAM" id="SSF140500">
    <property type="entry name" value="BAS1536-like"/>
    <property type="match status" value="1"/>
</dbReference>
<dbReference type="Proteomes" id="UP001275315">
    <property type="component" value="Unassembled WGS sequence"/>
</dbReference>
<evidence type="ECO:0000313" key="2">
    <source>
        <dbReference type="Proteomes" id="UP001275315"/>
    </source>
</evidence>
<reference evidence="1 2" key="1">
    <citation type="submission" date="2023-10" db="EMBL/GenBank/DDBJ databases">
        <title>Virgibacillus soli CC-YMP-6 genome.</title>
        <authorList>
            <person name="Miliotis G."/>
            <person name="Sengupta P."/>
            <person name="Hameed A."/>
            <person name="Chuvochina M."/>
            <person name="Mcdonagh F."/>
            <person name="Simpson A.C."/>
            <person name="Singh N.K."/>
            <person name="Rekha P.D."/>
            <person name="Raman K."/>
            <person name="Hugenholtz P."/>
            <person name="Venkateswaran K."/>
        </authorList>
    </citation>
    <scope>NUCLEOTIDE SEQUENCE [LARGE SCALE GENOMIC DNA]</scope>
    <source>
        <strain evidence="1 2">CC-YMP-6</strain>
    </source>
</reference>
<organism evidence="1 2">
    <name type="scientific">Paracerasibacillus soli</name>
    <dbReference type="NCBI Taxonomy" id="480284"/>
    <lineage>
        <taxon>Bacteria</taxon>
        <taxon>Bacillati</taxon>
        <taxon>Bacillota</taxon>
        <taxon>Bacilli</taxon>
        <taxon>Bacillales</taxon>
        <taxon>Bacillaceae</taxon>
        <taxon>Paracerasibacillus</taxon>
    </lineage>
</organism>